<organism evidence="1 2">
    <name type="scientific">Spiromyces aspiralis</name>
    <dbReference type="NCBI Taxonomy" id="68401"/>
    <lineage>
        <taxon>Eukaryota</taxon>
        <taxon>Fungi</taxon>
        <taxon>Fungi incertae sedis</taxon>
        <taxon>Zoopagomycota</taxon>
        <taxon>Kickxellomycotina</taxon>
        <taxon>Kickxellomycetes</taxon>
        <taxon>Kickxellales</taxon>
        <taxon>Kickxellaceae</taxon>
        <taxon>Spiromyces</taxon>
    </lineage>
</organism>
<evidence type="ECO:0000313" key="1">
    <source>
        <dbReference type="EMBL" id="KAJ1677023.1"/>
    </source>
</evidence>
<gene>
    <name evidence="1" type="primary">tfg3</name>
    <name evidence="1" type="ORF">EV182_007039</name>
</gene>
<feature type="non-terminal residue" evidence="1">
    <location>
        <position position="226"/>
    </location>
</feature>
<proteinExistence type="predicted"/>
<reference evidence="1" key="1">
    <citation type="submission" date="2022-06" db="EMBL/GenBank/DDBJ databases">
        <title>Phylogenomic reconstructions and comparative analyses of Kickxellomycotina fungi.</title>
        <authorList>
            <person name="Reynolds N.K."/>
            <person name="Stajich J.E."/>
            <person name="Barry K."/>
            <person name="Grigoriev I.V."/>
            <person name="Crous P."/>
            <person name="Smith M.E."/>
        </authorList>
    </citation>
    <scope>NUCLEOTIDE SEQUENCE</scope>
    <source>
        <strain evidence="1">RSA 2271</strain>
    </source>
</reference>
<accession>A0ACC1HKD2</accession>
<keyword evidence="2" id="KW-1185">Reference proteome</keyword>
<dbReference type="Proteomes" id="UP001145114">
    <property type="component" value="Unassembled WGS sequence"/>
</dbReference>
<sequence>MSSSVIKQAPKTTISIITEHSPDPYHDIDEHTGYPLRCWSVSLRDARPGFEAVGTTLPYVRKVIFDLHETFDNPHRCISRPPFLVREKGWGEFTMKITIVWMDDALEPEVITHDLSFQNNGRYIMQKIVTFDRQRPSKMFMDLLNSRPSISSKTVPPPSRSATAGKANRTRKSLPRKAPPCPAPSSHPIHSRYSPDDVFDTDGEELSDIIGESDSESSMPLNYSTG</sequence>
<dbReference type="EMBL" id="JAMZIH010003127">
    <property type="protein sequence ID" value="KAJ1677023.1"/>
    <property type="molecule type" value="Genomic_DNA"/>
</dbReference>
<evidence type="ECO:0000313" key="2">
    <source>
        <dbReference type="Proteomes" id="UP001145114"/>
    </source>
</evidence>
<name>A0ACC1HKD2_9FUNG</name>
<protein>
    <submittedName>
        <fullName evidence="1">Transcription factor TFIIF complex subunit Tfg3</fullName>
    </submittedName>
</protein>
<comment type="caution">
    <text evidence="1">The sequence shown here is derived from an EMBL/GenBank/DDBJ whole genome shotgun (WGS) entry which is preliminary data.</text>
</comment>